<gene>
    <name evidence="2" type="ORF">C4E15_17145</name>
</gene>
<dbReference type="EMBL" id="PREU01000007">
    <property type="protein sequence ID" value="PPA75069.1"/>
    <property type="molecule type" value="Genomic_DNA"/>
</dbReference>
<proteinExistence type="predicted"/>
<dbReference type="Proteomes" id="UP000239990">
    <property type="component" value="Unassembled WGS sequence"/>
</dbReference>
<comment type="caution">
    <text evidence="2">The sequence shown here is derived from an EMBL/GenBank/DDBJ whole genome shotgun (WGS) entry which is preliminary data.</text>
</comment>
<organism evidence="2 3">
    <name type="scientific">Achromobacter spanius</name>
    <dbReference type="NCBI Taxonomy" id="217203"/>
    <lineage>
        <taxon>Bacteria</taxon>
        <taxon>Pseudomonadati</taxon>
        <taxon>Pseudomonadota</taxon>
        <taxon>Betaproteobacteria</taxon>
        <taxon>Burkholderiales</taxon>
        <taxon>Alcaligenaceae</taxon>
        <taxon>Achromobacter</taxon>
    </lineage>
</organism>
<reference evidence="2 3" key="1">
    <citation type="submission" date="2018-02" db="EMBL/GenBank/DDBJ databases">
        <title>Draft Genome of Achromobacter spanius stain 6.</title>
        <authorList>
            <person name="Gunasekera T.S."/>
            <person name="Radwan O."/>
            <person name="Ruiz O.N."/>
        </authorList>
    </citation>
    <scope>NUCLEOTIDE SEQUENCE [LARGE SCALE GENOMIC DNA]</scope>
    <source>
        <strain evidence="2 3">6</strain>
    </source>
</reference>
<evidence type="ECO:0000313" key="2">
    <source>
        <dbReference type="EMBL" id="PPA75069.1"/>
    </source>
</evidence>
<evidence type="ECO:0000256" key="1">
    <source>
        <dbReference type="SAM" id="MobiDB-lite"/>
    </source>
</evidence>
<evidence type="ECO:0000313" key="3">
    <source>
        <dbReference type="Proteomes" id="UP000239990"/>
    </source>
</evidence>
<sequence length="81" mass="9005">MLCTDVSAQDREGDSIMTTRTVQTDARREDGNASPRRPGYRGWFQALLGAALDAASMFHGPDFPADPSAFNNERPRPRSRH</sequence>
<name>A0A2S5GQ08_9BURK</name>
<protein>
    <submittedName>
        <fullName evidence="2">Uncharacterized protein</fullName>
    </submittedName>
</protein>
<feature type="region of interest" description="Disordered" evidence="1">
    <location>
        <begin position="1"/>
        <end position="38"/>
    </location>
</feature>
<feature type="region of interest" description="Disordered" evidence="1">
    <location>
        <begin position="59"/>
        <end position="81"/>
    </location>
</feature>
<dbReference type="AlphaFoldDB" id="A0A2S5GQ08"/>
<accession>A0A2S5GQ08</accession>